<dbReference type="PANTHER" id="PTHR24096">
    <property type="entry name" value="LONG-CHAIN-FATTY-ACID--COA LIGASE"/>
    <property type="match status" value="1"/>
</dbReference>
<dbReference type="KEGG" id="smo:SELMODRAFT_73101"/>
<feature type="domain" description="AMP-binding enzyme C-terminal" evidence="5">
    <location>
        <begin position="32"/>
        <end position="63"/>
    </location>
</feature>
<accession>D8T017</accession>
<dbReference type="GO" id="GO:0016207">
    <property type="term" value="F:4-coumarate-CoA ligase activity"/>
    <property type="evidence" value="ECO:0007669"/>
    <property type="project" value="UniProtKB-EC"/>
</dbReference>
<dbReference type="SUPFAM" id="SSF56801">
    <property type="entry name" value="Acetyl-CoA synthetase-like"/>
    <property type="match status" value="1"/>
</dbReference>
<gene>
    <name evidence="6" type="ORF">SELMODRAFT_73101</name>
</gene>
<dbReference type="Pfam" id="PF13193">
    <property type="entry name" value="AMP-binding_C"/>
    <property type="match status" value="1"/>
</dbReference>
<evidence type="ECO:0000256" key="3">
    <source>
        <dbReference type="ARBA" id="ARBA00022598"/>
    </source>
</evidence>
<evidence type="ECO:0000256" key="4">
    <source>
        <dbReference type="ARBA" id="ARBA00034252"/>
    </source>
</evidence>
<dbReference type="InterPro" id="IPR045851">
    <property type="entry name" value="AMP-bd_C_sf"/>
</dbReference>
<dbReference type="HOGENOM" id="CLU_2892768_0_0_1"/>
<name>D8T017_SELML</name>
<evidence type="ECO:0000313" key="7">
    <source>
        <dbReference type="Proteomes" id="UP000001514"/>
    </source>
</evidence>
<dbReference type="Gramene" id="EFJ09941">
    <property type="protein sequence ID" value="EFJ09941"/>
    <property type="gene ID" value="SELMODRAFT_73101"/>
</dbReference>
<comment type="similarity">
    <text evidence="1">Belongs to the ATP-dependent AMP-binding enzyme family.</text>
</comment>
<dbReference type="Gene3D" id="3.30.300.30">
    <property type="match status" value="1"/>
</dbReference>
<keyword evidence="3" id="KW-0436">Ligase</keyword>
<reference evidence="6 7" key="1">
    <citation type="journal article" date="2011" name="Science">
        <title>The Selaginella genome identifies genetic changes associated with the evolution of vascular plants.</title>
        <authorList>
            <person name="Banks J.A."/>
            <person name="Nishiyama T."/>
            <person name="Hasebe M."/>
            <person name="Bowman J.L."/>
            <person name="Gribskov M."/>
            <person name="dePamphilis C."/>
            <person name="Albert V.A."/>
            <person name="Aono N."/>
            <person name="Aoyama T."/>
            <person name="Ambrose B.A."/>
            <person name="Ashton N.W."/>
            <person name="Axtell M.J."/>
            <person name="Barker E."/>
            <person name="Barker M.S."/>
            <person name="Bennetzen J.L."/>
            <person name="Bonawitz N.D."/>
            <person name="Chapple C."/>
            <person name="Cheng C."/>
            <person name="Correa L.G."/>
            <person name="Dacre M."/>
            <person name="DeBarry J."/>
            <person name="Dreyer I."/>
            <person name="Elias M."/>
            <person name="Engstrom E.M."/>
            <person name="Estelle M."/>
            <person name="Feng L."/>
            <person name="Finet C."/>
            <person name="Floyd S.K."/>
            <person name="Frommer W.B."/>
            <person name="Fujita T."/>
            <person name="Gramzow L."/>
            <person name="Gutensohn M."/>
            <person name="Harholt J."/>
            <person name="Hattori M."/>
            <person name="Heyl A."/>
            <person name="Hirai T."/>
            <person name="Hiwatashi Y."/>
            <person name="Ishikawa M."/>
            <person name="Iwata M."/>
            <person name="Karol K.G."/>
            <person name="Koehler B."/>
            <person name="Kolukisaoglu U."/>
            <person name="Kubo M."/>
            <person name="Kurata T."/>
            <person name="Lalonde S."/>
            <person name="Li K."/>
            <person name="Li Y."/>
            <person name="Litt A."/>
            <person name="Lyons E."/>
            <person name="Manning G."/>
            <person name="Maruyama T."/>
            <person name="Michael T.P."/>
            <person name="Mikami K."/>
            <person name="Miyazaki S."/>
            <person name="Morinaga S."/>
            <person name="Murata T."/>
            <person name="Mueller-Roeber B."/>
            <person name="Nelson D.R."/>
            <person name="Obara M."/>
            <person name="Oguri Y."/>
            <person name="Olmstead R.G."/>
            <person name="Onodera N."/>
            <person name="Petersen B.L."/>
            <person name="Pils B."/>
            <person name="Prigge M."/>
            <person name="Rensing S.A."/>
            <person name="Riano-Pachon D.M."/>
            <person name="Roberts A.W."/>
            <person name="Sato Y."/>
            <person name="Scheller H.V."/>
            <person name="Schulz B."/>
            <person name="Schulz C."/>
            <person name="Shakirov E.V."/>
            <person name="Shibagaki N."/>
            <person name="Shinohara N."/>
            <person name="Shippen D.E."/>
            <person name="Soerensen I."/>
            <person name="Sotooka R."/>
            <person name="Sugimoto N."/>
            <person name="Sugita M."/>
            <person name="Sumikawa N."/>
            <person name="Tanurdzic M."/>
            <person name="Theissen G."/>
            <person name="Ulvskov P."/>
            <person name="Wakazuki S."/>
            <person name="Weng J.K."/>
            <person name="Willats W.W."/>
            <person name="Wipf D."/>
            <person name="Wolf P.G."/>
            <person name="Yang L."/>
            <person name="Zimmer A.D."/>
            <person name="Zhu Q."/>
            <person name="Mitros T."/>
            <person name="Hellsten U."/>
            <person name="Loque D."/>
            <person name="Otillar R."/>
            <person name="Salamov A."/>
            <person name="Schmutz J."/>
            <person name="Shapiro H."/>
            <person name="Lindquist E."/>
            <person name="Lucas S."/>
            <person name="Rokhsar D."/>
            <person name="Grigoriev I.V."/>
        </authorList>
    </citation>
    <scope>NUCLEOTIDE SEQUENCE [LARGE SCALE GENOMIC DNA]</scope>
</reference>
<evidence type="ECO:0000313" key="6">
    <source>
        <dbReference type="EMBL" id="EFJ09941.1"/>
    </source>
</evidence>
<evidence type="ECO:0000256" key="1">
    <source>
        <dbReference type="ARBA" id="ARBA00006432"/>
    </source>
</evidence>
<sequence>IGFFDSDNRLHLVGREKDIIKVKGNQVPCQLLEAIALQCPGVREVAVVGKPERTYGHVPVAFV</sequence>
<feature type="non-terminal residue" evidence="6">
    <location>
        <position position="1"/>
    </location>
</feature>
<proteinExistence type="inferred from homology"/>
<dbReference type="InterPro" id="IPR025110">
    <property type="entry name" value="AMP-bd_C"/>
</dbReference>
<dbReference type="InParanoid" id="D8T017"/>
<organism evidence="7">
    <name type="scientific">Selaginella moellendorffii</name>
    <name type="common">Spikemoss</name>
    <dbReference type="NCBI Taxonomy" id="88036"/>
    <lineage>
        <taxon>Eukaryota</taxon>
        <taxon>Viridiplantae</taxon>
        <taxon>Streptophyta</taxon>
        <taxon>Embryophyta</taxon>
        <taxon>Tracheophyta</taxon>
        <taxon>Lycopodiopsida</taxon>
        <taxon>Selaginellales</taxon>
        <taxon>Selaginellaceae</taxon>
        <taxon>Selaginella</taxon>
    </lineage>
</organism>
<dbReference type="STRING" id="88036.D8T017"/>
<protein>
    <recommendedName>
        <fullName evidence="2">4-coumarate--CoA ligase</fullName>
        <ecNumber evidence="2">6.2.1.12</ecNumber>
    </recommendedName>
</protein>
<evidence type="ECO:0000259" key="5">
    <source>
        <dbReference type="Pfam" id="PF13193"/>
    </source>
</evidence>
<evidence type="ECO:0000256" key="2">
    <source>
        <dbReference type="ARBA" id="ARBA00012959"/>
    </source>
</evidence>
<keyword evidence="7" id="KW-1185">Reference proteome</keyword>
<dbReference type="OrthoDB" id="10253869at2759"/>
<dbReference type="EC" id="6.2.1.12" evidence="2"/>
<comment type="catalytic activity">
    <reaction evidence="4">
        <text>(E)-4-coumarate + ATP + CoA = (E)-4-coumaroyl-CoA + AMP + diphosphate</text>
        <dbReference type="Rhea" id="RHEA:19641"/>
        <dbReference type="ChEBI" id="CHEBI:12876"/>
        <dbReference type="ChEBI" id="CHEBI:30616"/>
        <dbReference type="ChEBI" id="CHEBI:33019"/>
        <dbReference type="ChEBI" id="CHEBI:57287"/>
        <dbReference type="ChEBI" id="CHEBI:85008"/>
        <dbReference type="ChEBI" id="CHEBI:456215"/>
        <dbReference type="EC" id="6.2.1.12"/>
    </reaction>
    <physiologicalReaction direction="left-to-right" evidence="4">
        <dbReference type="Rhea" id="RHEA:19642"/>
    </physiologicalReaction>
</comment>
<dbReference type="Proteomes" id="UP000001514">
    <property type="component" value="Unassembled WGS sequence"/>
</dbReference>
<dbReference type="EMBL" id="GL377657">
    <property type="protein sequence ID" value="EFJ09941.1"/>
    <property type="molecule type" value="Genomic_DNA"/>
</dbReference>
<dbReference type="AlphaFoldDB" id="D8T017"/>
<dbReference type="PANTHER" id="PTHR24096:SF149">
    <property type="entry name" value="AMP-BINDING DOMAIN-CONTAINING PROTEIN-RELATED"/>
    <property type="match status" value="1"/>
</dbReference>
<feature type="non-terminal residue" evidence="6">
    <location>
        <position position="63"/>
    </location>
</feature>